<dbReference type="AlphaFoldDB" id="T1AGT8"/>
<dbReference type="Pfam" id="PF02481">
    <property type="entry name" value="DNA_processg_A"/>
    <property type="match status" value="1"/>
</dbReference>
<evidence type="ECO:0000256" key="1">
    <source>
        <dbReference type="ARBA" id="ARBA00006525"/>
    </source>
</evidence>
<evidence type="ECO:0000313" key="4">
    <source>
        <dbReference type="EMBL" id="EQD55863.1"/>
    </source>
</evidence>
<dbReference type="InterPro" id="IPR036388">
    <property type="entry name" value="WH-like_DNA-bd_sf"/>
</dbReference>
<gene>
    <name evidence="4" type="ORF">B1A_11762</name>
</gene>
<comment type="caution">
    <text evidence="4">The sequence shown here is derived from an EMBL/GenBank/DDBJ whole genome shotgun (WGS) entry which is preliminary data.</text>
</comment>
<dbReference type="InterPro" id="IPR057666">
    <property type="entry name" value="DrpA_SLOG"/>
</dbReference>
<name>T1AGT8_9ZZZZ</name>
<dbReference type="PANTHER" id="PTHR43022">
    <property type="entry name" value="PROTEIN SMF"/>
    <property type="match status" value="1"/>
</dbReference>
<feature type="domain" description="DprA winged helix" evidence="3">
    <location>
        <begin position="208"/>
        <end position="264"/>
    </location>
</feature>
<feature type="non-terminal residue" evidence="4">
    <location>
        <position position="1"/>
    </location>
</feature>
<dbReference type="GO" id="GO:0009294">
    <property type="term" value="P:DNA-mediated transformation"/>
    <property type="evidence" value="ECO:0007669"/>
    <property type="project" value="InterPro"/>
</dbReference>
<dbReference type="Pfam" id="PF17782">
    <property type="entry name" value="WHD_DprA"/>
    <property type="match status" value="1"/>
</dbReference>
<accession>T1AGT8</accession>
<evidence type="ECO:0000259" key="2">
    <source>
        <dbReference type="Pfam" id="PF02481"/>
    </source>
</evidence>
<proteinExistence type="inferred from homology"/>
<comment type="similarity">
    <text evidence="1">Belongs to the DprA/Smf family.</text>
</comment>
<protein>
    <submittedName>
        <fullName evidence="4">SMF protein</fullName>
    </submittedName>
</protein>
<dbReference type="PANTHER" id="PTHR43022:SF1">
    <property type="entry name" value="PROTEIN SMF"/>
    <property type="match status" value="1"/>
</dbReference>
<dbReference type="NCBIfam" id="TIGR00732">
    <property type="entry name" value="dprA"/>
    <property type="match status" value="1"/>
</dbReference>
<dbReference type="Gene3D" id="3.40.50.450">
    <property type="match status" value="1"/>
</dbReference>
<dbReference type="EMBL" id="AUZX01008451">
    <property type="protein sequence ID" value="EQD55863.1"/>
    <property type="molecule type" value="Genomic_DNA"/>
</dbReference>
<dbReference type="InterPro" id="IPR041614">
    <property type="entry name" value="DprA_WH"/>
</dbReference>
<dbReference type="Gene3D" id="1.10.10.10">
    <property type="entry name" value="Winged helix-like DNA-binding domain superfamily/Winged helix DNA-binding domain"/>
    <property type="match status" value="1"/>
</dbReference>
<dbReference type="SUPFAM" id="SSF102405">
    <property type="entry name" value="MCP/YpsA-like"/>
    <property type="match status" value="1"/>
</dbReference>
<sequence length="272" mass="29019">ATRGAPPVLYVQGDVTALRQPQLAVVGSRRPTPAGCRIGREFAAALARAGLVITSGMAWGIDAAGHEGALEAGGTTIAVFGCGLAHRYPQENSALAERILRRGALVSEFPPWEAPRRQNFPRRNRVISGLALGTLVVEAAAESGSLITAHFAADQGREVFAVPGSVRNPLSRGCHQLIREGAHLVETPAQVLEEISFHQENQQIMQNPQVPALDKEYEMLLDALGFEPVTFDTLAARSGLSGESIASMLLILELQGRVAPYPGGRYGRINSD</sequence>
<dbReference type="InterPro" id="IPR003488">
    <property type="entry name" value="DprA"/>
</dbReference>
<reference evidence="4" key="1">
    <citation type="submission" date="2013-08" db="EMBL/GenBank/DDBJ databases">
        <authorList>
            <person name="Mendez C."/>
            <person name="Richter M."/>
            <person name="Ferrer M."/>
            <person name="Sanchez J."/>
        </authorList>
    </citation>
    <scope>NUCLEOTIDE SEQUENCE</scope>
</reference>
<reference evidence="4" key="2">
    <citation type="journal article" date="2014" name="ISME J.">
        <title>Microbial stratification in low pH oxic and suboxic macroscopic growths along an acid mine drainage.</title>
        <authorList>
            <person name="Mendez-Garcia C."/>
            <person name="Mesa V."/>
            <person name="Sprenger R.R."/>
            <person name="Richter M."/>
            <person name="Diez M.S."/>
            <person name="Solano J."/>
            <person name="Bargiela R."/>
            <person name="Golyshina O.V."/>
            <person name="Manteca A."/>
            <person name="Ramos J.L."/>
            <person name="Gallego J.R."/>
            <person name="Llorente I."/>
            <person name="Martins Dos Santos V.A."/>
            <person name="Jensen O.N."/>
            <person name="Pelaez A.I."/>
            <person name="Sanchez J."/>
            <person name="Ferrer M."/>
        </authorList>
    </citation>
    <scope>NUCLEOTIDE SEQUENCE</scope>
</reference>
<organism evidence="4">
    <name type="scientific">mine drainage metagenome</name>
    <dbReference type="NCBI Taxonomy" id="410659"/>
    <lineage>
        <taxon>unclassified sequences</taxon>
        <taxon>metagenomes</taxon>
        <taxon>ecological metagenomes</taxon>
    </lineage>
</organism>
<evidence type="ECO:0000259" key="3">
    <source>
        <dbReference type="Pfam" id="PF17782"/>
    </source>
</evidence>
<feature type="domain" description="Smf/DprA SLOG" evidence="2">
    <location>
        <begin position="4"/>
        <end position="195"/>
    </location>
</feature>